<dbReference type="GeneID" id="36593530"/>
<dbReference type="EMBL" id="KZ613913">
    <property type="protein sequence ID" value="PMD50488.1"/>
    <property type="molecule type" value="Genomic_DNA"/>
</dbReference>
<dbReference type="InterPro" id="IPR001509">
    <property type="entry name" value="Epimerase_deHydtase"/>
</dbReference>
<protein>
    <submittedName>
        <fullName evidence="4">NAD(P)-binding protein</fullName>
    </submittedName>
</protein>
<feature type="domain" description="NAD-dependent epimerase/dehydratase" evidence="3">
    <location>
        <begin position="11"/>
        <end position="121"/>
    </location>
</feature>
<dbReference type="OrthoDB" id="2735536at2759"/>
<dbReference type="Pfam" id="PF01370">
    <property type="entry name" value="Epimerase"/>
    <property type="match status" value="1"/>
</dbReference>
<dbReference type="RefSeq" id="XP_024727392.1">
    <property type="nucleotide sequence ID" value="XM_024885453.1"/>
</dbReference>
<reference evidence="4 5" key="1">
    <citation type="submission" date="2016-04" db="EMBL/GenBank/DDBJ databases">
        <title>A degradative enzymes factory behind the ericoid mycorrhizal symbiosis.</title>
        <authorList>
            <consortium name="DOE Joint Genome Institute"/>
            <person name="Martino E."/>
            <person name="Morin E."/>
            <person name="Grelet G."/>
            <person name="Kuo A."/>
            <person name="Kohler A."/>
            <person name="Daghino S."/>
            <person name="Barry K."/>
            <person name="Choi C."/>
            <person name="Cichocki N."/>
            <person name="Clum A."/>
            <person name="Copeland A."/>
            <person name="Hainaut M."/>
            <person name="Haridas S."/>
            <person name="Labutti K."/>
            <person name="Lindquist E."/>
            <person name="Lipzen A."/>
            <person name="Khouja H.-R."/>
            <person name="Murat C."/>
            <person name="Ohm R."/>
            <person name="Olson A."/>
            <person name="Spatafora J."/>
            <person name="Veneault-Fourrey C."/>
            <person name="Henrissat B."/>
            <person name="Grigoriev I."/>
            <person name="Martin F."/>
            <person name="Perotto S."/>
        </authorList>
    </citation>
    <scope>NUCLEOTIDE SEQUENCE [LARGE SCALE GENOMIC DNA]</scope>
    <source>
        <strain evidence="4 5">E</strain>
    </source>
</reference>
<dbReference type="InParanoid" id="A0A2J6SI92"/>
<evidence type="ECO:0000256" key="2">
    <source>
        <dbReference type="ARBA" id="ARBA00023445"/>
    </source>
</evidence>
<name>A0A2J6SI92_9HELO</name>
<keyword evidence="1" id="KW-0560">Oxidoreductase</keyword>
<comment type="similarity">
    <text evidence="2">Belongs to the NAD(P)-dependent epimerase/dehydratase family. Dihydroflavonol-4-reductase subfamily.</text>
</comment>
<dbReference type="Gene3D" id="3.40.50.720">
    <property type="entry name" value="NAD(P)-binding Rossmann-like Domain"/>
    <property type="match status" value="1"/>
</dbReference>
<evidence type="ECO:0000256" key="1">
    <source>
        <dbReference type="ARBA" id="ARBA00023002"/>
    </source>
</evidence>
<organism evidence="4 5">
    <name type="scientific">Hyaloscypha bicolor E</name>
    <dbReference type="NCBI Taxonomy" id="1095630"/>
    <lineage>
        <taxon>Eukaryota</taxon>
        <taxon>Fungi</taxon>
        <taxon>Dikarya</taxon>
        <taxon>Ascomycota</taxon>
        <taxon>Pezizomycotina</taxon>
        <taxon>Leotiomycetes</taxon>
        <taxon>Helotiales</taxon>
        <taxon>Hyaloscyphaceae</taxon>
        <taxon>Hyaloscypha</taxon>
        <taxon>Hyaloscypha bicolor</taxon>
    </lineage>
</organism>
<dbReference type="InterPro" id="IPR036291">
    <property type="entry name" value="NAD(P)-bd_dom_sf"/>
</dbReference>
<sequence length="297" mass="32412">MAPAIPKGSLVLVTGANGHIGSRVADQLREAGYHEKKFGEETFELATLEDMAKDGAFDEAIKGVSGVVHVASNLTLDPDPNKVISEVPAGVNGILQSAAKEPSVKRFVFAYFSTAIAAPIPNEELTIDKNGWNEADVKAAWAPPPYDGDRKLAVHGSSKTEAEKVHWKFVKEQKPGFNATSVLPNANFGKILAKGQLARNIDALKNSPPHVQDTARLHVAALINPEGQNERILAFAEPYYAKKLRPDQNFLEDFVDDNVRDISKVSNGRGAELLKKDFGWPGWPSLRESLRLNIEDL</sequence>
<dbReference type="Proteomes" id="UP000235371">
    <property type="component" value="Unassembled WGS sequence"/>
</dbReference>
<gene>
    <name evidence="4" type="ORF">K444DRAFT_648373</name>
</gene>
<dbReference type="InterPro" id="IPR050425">
    <property type="entry name" value="NAD(P)_dehydrat-like"/>
</dbReference>
<evidence type="ECO:0000313" key="5">
    <source>
        <dbReference type="Proteomes" id="UP000235371"/>
    </source>
</evidence>
<evidence type="ECO:0000313" key="4">
    <source>
        <dbReference type="EMBL" id="PMD50488.1"/>
    </source>
</evidence>
<dbReference type="SUPFAM" id="SSF51735">
    <property type="entry name" value="NAD(P)-binding Rossmann-fold domains"/>
    <property type="match status" value="1"/>
</dbReference>
<dbReference type="GO" id="GO:0016616">
    <property type="term" value="F:oxidoreductase activity, acting on the CH-OH group of donors, NAD or NADP as acceptor"/>
    <property type="evidence" value="ECO:0007669"/>
    <property type="project" value="TreeGrafter"/>
</dbReference>
<proteinExistence type="inferred from homology"/>
<dbReference type="STRING" id="1095630.A0A2J6SI92"/>
<keyword evidence="5" id="KW-1185">Reference proteome</keyword>
<dbReference type="AlphaFoldDB" id="A0A2J6SI92"/>
<accession>A0A2J6SI92</accession>
<dbReference type="PANTHER" id="PTHR10366">
    <property type="entry name" value="NAD DEPENDENT EPIMERASE/DEHYDRATASE"/>
    <property type="match status" value="1"/>
</dbReference>
<evidence type="ECO:0000259" key="3">
    <source>
        <dbReference type="Pfam" id="PF01370"/>
    </source>
</evidence>
<dbReference type="PANTHER" id="PTHR10366:SF562">
    <property type="entry name" value="ALDEHYDE REDUCTASE II (AFU_ORTHOLOGUE AFUA_1G11360)"/>
    <property type="match status" value="1"/>
</dbReference>